<evidence type="ECO:0000313" key="4">
    <source>
        <dbReference type="EMBL" id="KAH8038340.1"/>
    </source>
</evidence>
<evidence type="ECO:0000256" key="2">
    <source>
        <dbReference type="ARBA" id="ARBA00023125"/>
    </source>
</evidence>
<reference evidence="4" key="2">
    <citation type="submission" date="2021-09" db="EMBL/GenBank/DDBJ databases">
        <authorList>
            <person name="Jia N."/>
            <person name="Wang J."/>
            <person name="Shi W."/>
            <person name="Du L."/>
            <person name="Sun Y."/>
            <person name="Zhan W."/>
            <person name="Jiang J."/>
            <person name="Wang Q."/>
            <person name="Zhang B."/>
            <person name="Ji P."/>
            <person name="Sakyi L.B."/>
            <person name="Cui X."/>
            <person name="Yuan T."/>
            <person name="Jiang B."/>
            <person name="Yang W."/>
            <person name="Lam T.T.-Y."/>
            <person name="Chang Q."/>
            <person name="Ding S."/>
            <person name="Wang X."/>
            <person name="Zhu J."/>
            <person name="Ruan X."/>
            <person name="Zhao L."/>
            <person name="Wei J."/>
            <person name="Que T."/>
            <person name="Du C."/>
            <person name="Cheng J."/>
            <person name="Dai P."/>
            <person name="Han X."/>
            <person name="Huang E."/>
            <person name="Gao Y."/>
            <person name="Liu J."/>
            <person name="Shao H."/>
            <person name="Ye R."/>
            <person name="Li L."/>
            <person name="Wei W."/>
            <person name="Wang X."/>
            <person name="Wang C."/>
            <person name="Huo Q."/>
            <person name="Li W."/>
            <person name="Guo W."/>
            <person name="Chen H."/>
            <person name="Chen S."/>
            <person name="Zhou L."/>
            <person name="Zhou L."/>
            <person name="Ni X."/>
            <person name="Tian J."/>
            <person name="Zhou Y."/>
            <person name="Sheng Y."/>
            <person name="Liu T."/>
            <person name="Pan Y."/>
            <person name="Xia L."/>
            <person name="Li J."/>
            <person name="Zhao F."/>
            <person name="Cao W."/>
        </authorList>
    </citation>
    <scope>NUCLEOTIDE SEQUENCE</scope>
    <source>
        <strain evidence="4">Rmic-2018</strain>
        <tissue evidence="4">Larvae</tissue>
    </source>
</reference>
<keyword evidence="2" id="KW-0238">DNA-binding</keyword>
<evidence type="ECO:0000259" key="3">
    <source>
        <dbReference type="PROSITE" id="PS51253"/>
    </source>
</evidence>
<dbReference type="SMART" id="SM00674">
    <property type="entry name" value="CENPB"/>
    <property type="match status" value="1"/>
</dbReference>
<feature type="domain" description="HTH CENPB-type" evidence="3">
    <location>
        <begin position="1"/>
        <end position="70"/>
    </location>
</feature>
<dbReference type="VEuPathDB" id="VectorBase:LOC119176875"/>
<sequence length="135" mass="15515">MKLRASVFEAVKKAVLSWFLEIRASGTAVSRALLQQKARNFACIMGHNYFVASDGWQQHFRDHRYIVVRTVSRESLYFNRKAAVAWSEKNIGQLEKYSPRDLFNADETAFYQMLPQQTLALKVTAARAVNRARSV</sequence>
<dbReference type="Gene3D" id="1.10.10.60">
    <property type="entry name" value="Homeodomain-like"/>
    <property type="match status" value="1"/>
</dbReference>
<dbReference type="SUPFAM" id="SSF46689">
    <property type="entry name" value="Homeodomain-like"/>
    <property type="match status" value="1"/>
</dbReference>
<protein>
    <recommendedName>
        <fullName evidence="3">HTH CENPB-type domain-containing protein</fullName>
    </recommendedName>
</protein>
<dbReference type="PROSITE" id="PS51253">
    <property type="entry name" value="HTH_CENPB"/>
    <property type="match status" value="1"/>
</dbReference>
<dbReference type="GO" id="GO:0003677">
    <property type="term" value="F:DNA binding"/>
    <property type="evidence" value="ECO:0007669"/>
    <property type="project" value="UniProtKB-KW"/>
</dbReference>
<evidence type="ECO:0000313" key="5">
    <source>
        <dbReference type="Proteomes" id="UP000821866"/>
    </source>
</evidence>
<evidence type="ECO:0000256" key="1">
    <source>
        <dbReference type="ARBA" id="ARBA00004123"/>
    </source>
</evidence>
<dbReference type="GO" id="GO:0005634">
    <property type="term" value="C:nucleus"/>
    <property type="evidence" value="ECO:0007669"/>
    <property type="project" value="UniProtKB-SubCell"/>
</dbReference>
<dbReference type="InterPro" id="IPR006600">
    <property type="entry name" value="HTH_CenpB_DNA-bd_dom"/>
</dbReference>
<dbReference type="InterPro" id="IPR009057">
    <property type="entry name" value="Homeodomain-like_sf"/>
</dbReference>
<comment type="caution">
    <text evidence="4">The sequence shown here is derived from an EMBL/GenBank/DDBJ whole genome shotgun (WGS) entry which is preliminary data.</text>
</comment>
<keyword evidence="5" id="KW-1185">Reference proteome</keyword>
<name>A0A9J6EVS9_RHIMP</name>
<dbReference type="EMBL" id="JABSTU010000001">
    <property type="protein sequence ID" value="KAH8038340.1"/>
    <property type="molecule type" value="Genomic_DNA"/>
</dbReference>
<comment type="subcellular location">
    <subcellularLocation>
        <location evidence="1">Nucleus</location>
    </subcellularLocation>
</comment>
<dbReference type="Proteomes" id="UP000821866">
    <property type="component" value="Chromosome 1"/>
</dbReference>
<proteinExistence type="predicted"/>
<dbReference type="Pfam" id="PF03221">
    <property type="entry name" value="HTH_Tnp_Tc5"/>
    <property type="match status" value="1"/>
</dbReference>
<dbReference type="AlphaFoldDB" id="A0A9J6EVS9"/>
<accession>A0A9J6EVS9</accession>
<reference evidence="4" key="1">
    <citation type="journal article" date="2020" name="Cell">
        <title>Large-Scale Comparative Analyses of Tick Genomes Elucidate Their Genetic Diversity and Vector Capacities.</title>
        <authorList>
            <consortium name="Tick Genome and Microbiome Consortium (TIGMIC)"/>
            <person name="Jia N."/>
            <person name="Wang J."/>
            <person name="Shi W."/>
            <person name="Du L."/>
            <person name="Sun Y."/>
            <person name="Zhan W."/>
            <person name="Jiang J.F."/>
            <person name="Wang Q."/>
            <person name="Zhang B."/>
            <person name="Ji P."/>
            <person name="Bell-Sakyi L."/>
            <person name="Cui X.M."/>
            <person name="Yuan T.T."/>
            <person name="Jiang B.G."/>
            <person name="Yang W.F."/>
            <person name="Lam T.T."/>
            <person name="Chang Q.C."/>
            <person name="Ding S.J."/>
            <person name="Wang X.J."/>
            <person name="Zhu J.G."/>
            <person name="Ruan X.D."/>
            <person name="Zhao L."/>
            <person name="Wei J.T."/>
            <person name="Ye R.Z."/>
            <person name="Que T.C."/>
            <person name="Du C.H."/>
            <person name="Zhou Y.H."/>
            <person name="Cheng J.X."/>
            <person name="Dai P.F."/>
            <person name="Guo W.B."/>
            <person name="Han X.H."/>
            <person name="Huang E.J."/>
            <person name="Li L.F."/>
            <person name="Wei W."/>
            <person name="Gao Y.C."/>
            <person name="Liu J.Z."/>
            <person name="Shao H.Z."/>
            <person name="Wang X."/>
            <person name="Wang C.C."/>
            <person name="Yang T.C."/>
            <person name="Huo Q.B."/>
            <person name="Li W."/>
            <person name="Chen H.Y."/>
            <person name="Chen S.E."/>
            <person name="Zhou L.G."/>
            <person name="Ni X.B."/>
            <person name="Tian J.H."/>
            <person name="Sheng Y."/>
            <person name="Liu T."/>
            <person name="Pan Y.S."/>
            <person name="Xia L.Y."/>
            <person name="Li J."/>
            <person name="Zhao F."/>
            <person name="Cao W.C."/>
        </authorList>
    </citation>
    <scope>NUCLEOTIDE SEQUENCE</scope>
    <source>
        <strain evidence="4">Rmic-2018</strain>
    </source>
</reference>
<gene>
    <name evidence="4" type="ORF">HPB51_001123</name>
</gene>
<organism evidence="4 5">
    <name type="scientific">Rhipicephalus microplus</name>
    <name type="common">Cattle tick</name>
    <name type="synonym">Boophilus microplus</name>
    <dbReference type="NCBI Taxonomy" id="6941"/>
    <lineage>
        <taxon>Eukaryota</taxon>
        <taxon>Metazoa</taxon>
        <taxon>Ecdysozoa</taxon>
        <taxon>Arthropoda</taxon>
        <taxon>Chelicerata</taxon>
        <taxon>Arachnida</taxon>
        <taxon>Acari</taxon>
        <taxon>Parasitiformes</taxon>
        <taxon>Ixodida</taxon>
        <taxon>Ixodoidea</taxon>
        <taxon>Ixodidae</taxon>
        <taxon>Rhipicephalinae</taxon>
        <taxon>Rhipicephalus</taxon>
        <taxon>Boophilus</taxon>
    </lineage>
</organism>